<evidence type="ECO:0000313" key="3">
    <source>
        <dbReference type="EMBL" id="MCZ8405405.1"/>
    </source>
</evidence>
<protein>
    <submittedName>
        <fullName evidence="3">Uncharacterized protein</fullName>
    </submittedName>
</protein>
<evidence type="ECO:0000256" key="1">
    <source>
        <dbReference type="SAM" id="MobiDB-lite"/>
    </source>
</evidence>
<keyword evidence="2" id="KW-0812">Transmembrane</keyword>
<feature type="compositionally biased region" description="Pro residues" evidence="1">
    <location>
        <begin position="88"/>
        <end position="98"/>
    </location>
</feature>
<dbReference type="AlphaFoldDB" id="A0A9X3L498"/>
<evidence type="ECO:0000313" key="4">
    <source>
        <dbReference type="Proteomes" id="UP001141992"/>
    </source>
</evidence>
<gene>
    <name evidence="3" type="ORF">O9570_28425</name>
</gene>
<keyword evidence="2" id="KW-1133">Transmembrane helix</keyword>
<organism evidence="3 4">
    <name type="scientific">Alcaligenes xylosoxydans xylosoxydans</name>
    <name type="common">Achromobacter xylosoxidans</name>
    <dbReference type="NCBI Taxonomy" id="85698"/>
    <lineage>
        <taxon>Bacteria</taxon>
        <taxon>Pseudomonadati</taxon>
        <taxon>Pseudomonadota</taxon>
        <taxon>Betaproteobacteria</taxon>
        <taxon>Burkholderiales</taxon>
        <taxon>Alcaligenaceae</taxon>
        <taxon>Achromobacter</taxon>
    </lineage>
</organism>
<feature type="region of interest" description="Disordered" evidence="1">
    <location>
        <begin position="68"/>
        <end position="104"/>
    </location>
</feature>
<keyword evidence="2" id="KW-0472">Membrane</keyword>
<reference evidence="3" key="1">
    <citation type="submission" date="2022-12" db="EMBL/GenBank/DDBJ databases">
        <authorList>
            <person name="Voronina O.L."/>
            <person name="Kunda M.S."/>
            <person name="Ryzhova N."/>
            <person name="Aksenova E.I."/>
        </authorList>
    </citation>
    <scope>NUCLEOTIDE SEQUENCE</scope>
    <source>
        <strain evidence="3">SCCH136:Ach223948</strain>
    </source>
</reference>
<dbReference type="Proteomes" id="UP001141992">
    <property type="component" value="Unassembled WGS sequence"/>
</dbReference>
<sequence length="185" mass="19500">MATKRSQNKCRTCKYTWYPKGKNLSLKCPGCGGSDVGYAGMGLFGQLGLGALVIGGFLVFSGGEKSVPPPGRDVNASSGLAPSTRLVPPNPQTSPTPPNREIQRAPNLTLGPVEYRNPVAGVVVQQGIEMSETPTALPASTGGVIRIYSSEEISALEKTKGYSGNDPIVRRRLGLPSRETGQLFP</sequence>
<name>A0A9X3L498_ALCXX</name>
<dbReference type="EMBL" id="JAPZVI010000039">
    <property type="protein sequence ID" value="MCZ8405405.1"/>
    <property type="molecule type" value="Genomic_DNA"/>
</dbReference>
<dbReference type="RefSeq" id="WP_131726739.1">
    <property type="nucleotide sequence ID" value="NZ_CABIYZ010000006.1"/>
</dbReference>
<accession>A0A9X3L498</accession>
<proteinExistence type="predicted"/>
<feature type="transmembrane region" description="Helical" evidence="2">
    <location>
        <begin position="43"/>
        <end position="62"/>
    </location>
</feature>
<evidence type="ECO:0000256" key="2">
    <source>
        <dbReference type="SAM" id="Phobius"/>
    </source>
</evidence>
<comment type="caution">
    <text evidence="3">The sequence shown here is derived from an EMBL/GenBank/DDBJ whole genome shotgun (WGS) entry which is preliminary data.</text>
</comment>